<keyword evidence="1" id="KW-0732">Signal</keyword>
<dbReference type="GeneID" id="81355610"/>
<evidence type="ECO:0000313" key="3">
    <source>
        <dbReference type="EMBL" id="KAJ5103608.1"/>
    </source>
</evidence>
<dbReference type="InterPro" id="IPR029058">
    <property type="entry name" value="AB_hydrolase_fold"/>
</dbReference>
<dbReference type="SUPFAM" id="SSF53474">
    <property type="entry name" value="alpha/beta-Hydrolases"/>
    <property type="match status" value="1"/>
</dbReference>
<gene>
    <name evidence="3" type="ORF">N7532_004137</name>
</gene>
<dbReference type="PANTHER" id="PTHR11559">
    <property type="entry name" value="CARBOXYLESTERASE"/>
    <property type="match status" value="1"/>
</dbReference>
<dbReference type="Proteomes" id="UP001149074">
    <property type="component" value="Unassembled WGS sequence"/>
</dbReference>
<feature type="domain" description="Carboxylesterase type B" evidence="2">
    <location>
        <begin position="41"/>
        <end position="128"/>
    </location>
</feature>
<feature type="signal peptide" evidence="1">
    <location>
        <begin position="1"/>
        <end position="22"/>
    </location>
</feature>
<evidence type="ECO:0000256" key="1">
    <source>
        <dbReference type="SAM" id="SignalP"/>
    </source>
</evidence>
<sequence>MKVTKPLLLTTVSAILVGLANAGPPVDLGYATYEEGYYDTTFGLNVWKSIRYAAPPIGNLRSQAPAPPVQNNTQVTQAMKQPPVCPQSGAAKTPTVYGFNSYAGDEDCLLLNLYAPPGARDLPVFLWIRTVLVCL</sequence>
<dbReference type="RefSeq" id="XP_056476988.1">
    <property type="nucleotide sequence ID" value="XM_056616631.1"/>
</dbReference>
<comment type="caution">
    <text evidence="3">The sequence shown here is derived from an EMBL/GenBank/DDBJ whole genome shotgun (WGS) entry which is preliminary data.</text>
</comment>
<protein>
    <submittedName>
        <fullName evidence="3">Carboxylesterase family protein</fullName>
    </submittedName>
</protein>
<name>A0A9W9FNX2_9EURO</name>
<evidence type="ECO:0000313" key="4">
    <source>
        <dbReference type="Proteomes" id="UP001149074"/>
    </source>
</evidence>
<proteinExistence type="predicted"/>
<keyword evidence="4" id="KW-1185">Reference proteome</keyword>
<dbReference type="InterPro" id="IPR050309">
    <property type="entry name" value="Type-B_Carboxylest/Lipase"/>
</dbReference>
<reference evidence="3" key="2">
    <citation type="journal article" date="2023" name="IMA Fungus">
        <title>Comparative genomic study of the Penicillium genus elucidates a diverse pangenome and 15 lateral gene transfer events.</title>
        <authorList>
            <person name="Petersen C."/>
            <person name="Sorensen T."/>
            <person name="Nielsen M.R."/>
            <person name="Sondergaard T.E."/>
            <person name="Sorensen J.L."/>
            <person name="Fitzpatrick D.A."/>
            <person name="Frisvad J.C."/>
            <person name="Nielsen K.L."/>
        </authorList>
    </citation>
    <scope>NUCLEOTIDE SEQUENCE</scope>
    <source>
        <strain evidence="3">IBT 30761</strain>
    </source>
</reference>
<accession>A0A9W9FNX2</accession>
<feature type="chain" id="PRO_5040984953" evidence="1">
    <location>
        <begin position="23"/>
        <end position="135"/>
    </location>
</feature>
<dbReference type="Pfam" id="PF00135">
    <property type="entry name" value="COesterase"/>
    <property type="match status" value="1"/>
</dbReference>
<dbReference type="OrthoDB" id="408631at2759"/>
<organism evidence="3 4">
    <name type="scientific">Penicillium argentinense</name>
    <dbReference type="NCBI Taxonomy" id="1131581"/>
    <lineage>
        <taxon>Eukaryota</taxon>
        <taxon>Fungi</taxon>
        <taxon>Dikarya</taxon>
        <taxon>Ascomycota</taxon>
        <taxon>Pezizomycotina</taxon>
        <taxon>Eurotiomycetes</taxon>
        <taxon>Eurotiomycetidae</taxon>
        <taxon>Eurotiales</taxon>
        <taxon>Aspergillaceae</taxon>
        <taxon>Penicillium</taxon>
    </lineage>
</organism>
<dbReference type="AlphaFoldDB" id="A0A9W9FNX2"/>
<dbReference type="GO" id="GO:0017000">
    <property type="term" value="P:antibiotic biosynthetic process"/>
    <property type="evidence" value="ECO:0007669"/>
    <property type="project" value="UniProtKB-ARBA"/>
</dbReference>
<dbReference type="InterPro" id="IPR002018">
    <property type="entry name" value="CarbesteraseB"/>
</dbReference>
<reference evidence="3" key="1">
    <citation type="submission" date="2022-11" db="EMBL/GenBank/DDBJ databases">
        <authorList>
            <person name="Petersen C."/>
        </authorList>
    </citation>
    <scope>NUCLEOTIDE SEQUENCE</scope>
    <source>
        <strain evidence="3">IBT 30761</strain>
    </source>
</reference>
<dbReference type="GO" id="GO:0072330">
    <property type="term" value="P:monocarboxylic acid biosynthetic process"/>
    <property type="evidence" value="ECO:0007669"/>
    <property type="project" value="UniProtKB-ARBA"/>
</dbReference>
<dbReference type="EMBL" id="JAPQKI010000004">
    <property type="protein sequence ID" value="KAJ5103608.1"/>
    <property type="molecule type" value="Genomic_DNA"/>
</dbReference>
<dbReference type="Gene3D" id="3.40.50.1820">
    <property type="entry name" value="alpha/beta hydrolase"/>
    <property type="match status" value="1"/>
</dbReference>
<evidence type="ECO:0000259" key="2">
    <source>
        <dbReference type="Pfam" id="PF00135"/>
    </source>
</evidence>